<reference evidence="2" key="1">
    <citation type="submission" date="2016-11" db="UniProtKB">
        <authorList>
            <consortium name="WormBaseParasite"/>
        </authorList>
    </citation>
    <scope>IDENTIFICATION</scope>
    <source>
        <strain evidence="2">KR3021</strain>
    </source>
</reference>
<proteinExistence type="predicted"/>
<name>A0AC35U259_9BILA</name>
<organism evidence="1 2">
    <name type="scientific">Rhabditophanes sp. KR3021</name>
    <dbReference type="NCBI Taxonomy" id="114890"/>
    <lineage>
        <taxon>Eukaryota</taxon>
        <taxon>Metazoa</taxon>
        <taxon>Ecdysozoa</taxon>
        <taxon>Nematoda</taxon>
        <taxon>Chromadorea</taxon>
        <taxon>Rhabditida</taxon>
        <taxon>Tylenchina</taxon>
        <taxon>Panagrolaimomorpha</taxon>
        <taxon>Strongyloidoidea</taxon>
        <taxon>Alloionematidae</taxon>
        <taxon>Rhabditophanes</taxon>
    </lineage>
</organism>
<dbReference type="Proteomes" id="UP000095286">
    <property type="component" value="Unplaced"/>
</dbReference>
<accession>A0AC35U259</accession>
<sequence>MQFTNFVIFSTIFLIPCCEGTKKRQTRHFVEEVNQELACTGLQKDMKEMLFEWFVNGNKRKFKDEIILEILDTDIHHPAHIEPPMCETNPDTSITSTIADRSLCPFEMKLNYDEDREPKFLNEAKCLCRKSRGSSGSLCLPIKREVPILKKILCDPAKKRYEYVKAVQVITVGCHSVFPQSQRAEPWFKKFKKSLRLSITDI</sequence>
<evidence type="ECO:0000313" key="2">
    <source>
        <dbReference type="WBParaSite" id="RSKR_0000668900.1"/>
    </source>
</evidence>
<dbReference type="WBParaSite" id="RSKR_0000668900.1">
    <property type="protein sequence ID" value="RSKR_0000668900.1"/>
    <property type="gene ID" value="RSKR_0000668900"/>
</dbReference>
<protein>
    <submittedName>
        <fullName evidence="2">Interleukin 17</fullName>
    </submittedName>
</protein>
<evidence type="ECO:0000313" key="1">
    <source>
        <dbReference type="Proteomes" id="UP000095286"/>
    </source>
</evidence>